<dbReference type="NCBIfam" id="NF038065">
    <property type="entry name" value="Pr6Pr"/>
    <property type="match status" value="1"/>
</dbReference>
<organism evidence="2 3">
    <name type="scientific">Agromyces rhizosphaerae</name>
    <dbReference type="NCBI Taxonomy" id="88374"/>
    <lineage>
        <taxon>Bacteria</taxon>
        <taxon>Bacillati</taxon>
        <taxon>Actinomycetota</taxon>
        <taxon>Actinomycetes</taxon>
        <taxon>Micrococcales</taxon>
        <taxon>Microbacteriaceae</taxon>
        <taxon>Agromyces</taxon>
    </lineage>
</organism>
<feature type="transmembrane region" description="Helical" evidence="1">
    <location>
        <begin position="156"/>
        <end position="172"/>
    </location>
</feature>
<dbReference type="AlphaFoldDB" id="A0A9W6D289"/>
<keyword evidence="3" id="KW-1185">Reference proteome</keyword>
<evidence type="ECO:0008006" key="4">
    <source>
        <dbReference type="Google" id="ProtNLM"/>
    </source>
</evidence>
<reference evidence="2" key="1">
    <citation type="submission" date="2022-12" db="EMBL/GenBank/DDBJ databases">
        <title>Reference genome sequencing for broad-spectrum identification of bacterial and archaeal isolates by mass spectrometry.</title>
        <authorList>
            <person name="Sekiguchi Y."/>
            <person name="Tourlousse D.M."/>
        </authorList>
    </citation>
    <scope>NUCLEOTIDE SEQUENCE</scope>
    <source>
        <strain evidence="2">14</strain>
    </source>
</reference>
<protein>
    <recommendedName>
        <fullName evidence="4">Pr6Pr family membrane protein</fullName>
    </recommendedName>
</protein>
<sequence length="247" mass="26801">MPAREAPPDPRRRRALRTLGLARIAVAVVEVMALVENFRYVLGFTSFATENFFSYFTVQSAFLAVAVVGASGVIAVLGRREPGWLTGIRCLVITYVAVSGVVFGLIVYQARATGYRIDVPPSDQVLHFVVPVVLVVDWLLETVLGVRHVPVGWRTLWWVPLFPVGWLAYTLVRSPAVGWYPYFFLDPLQVGGPVGIAIACAIVLAVLLAVAALLVAATRIVRREGAGTLDPVPVERSDAPELAAAPR</sequence>
<evidence type="ECO:0000313" key="3">
    <source>
        <dbReference type="Proteomes" id="UP001144396"/>
    </source>
</evidence>
<evidence type="ECO:0000256" key="1">
    <source>
        <dbReference type="SAM" id="Phobius"/>
    </source>
</evidence>
<comment type="caution">
    <text evidence="2">The sequence shown here is derived from an EMBL/GenBank/DDBJ whole genome shotgun (WGS) entry which is preliminary data.</text>
</comment>
<dbReference type="EMBL" id="BSDP01000001">
    <property type="protein sequence ID" value="GLI28238.1"/>
    <property type="molecule type" value="Genomic_DNA"/>
</dbReference>
<feature type="transmembrane region" description="Helical" evidence="1">
    <location>
        <begin position="125"/>
        <end position="144"/>
    </location>
</feature>
<keyword evidence="1" id="KW-1133">Transmembrane helix</keyword>
<dbReference type="InterPro" id="IPR049713">
    <property type="entry name" value="Pr6Pr-like"/>
</dbReference>
<evidence type="ECO:0000313" key="2">
    <source>
        <dbReference type="EMBL" id="GLI28238.1"/>
    </source>
</evidence>
<keyword evidence="1" id="KW-0812">Transmembrane</keyword>
<accession>A0A9W6D289</accession>
<dbReference type="RefSeq" id="WP_281885436.1">
    <property type="nucleotide sequence ID" value="NZ_BSDP01000001.1"/>
</dbReference>
<feature type="transmembrane region" description="Helical" evidence="1">
    <location>
        <begin position="90"/>
        <end position="110"/>
    </location>
</feature>
<feature type="transmembrane region" description="Helical" evidence="1">
    <location>
        <begin position="192"/>
        <end position="216"/>
    </location>
</feature>
<feature type="transmembrane region" description="Helical" evidence="1">
    <location>
        <begin position="52"/>
        <end position="78"/>
    </location>
</feature>
<name>A0A9W6D289_9MICO</name>
<feature type="transmembrane region" description="Helical" evidence="1">
    <location>
        <begin position="21"/>
        <end position="40"/>
    </location>
</feature>
<keyword evidence="1" id="KW-0472">Membrane</keyword>
<dbReference type="Proteomes" id="UP001144396">
    <property type="component" value="Unassembled WGS sequence"/>
</dbReference>
<gene>
    <name evidence="2" type="ORF">ARHIZOSPH14_24800</name>
</gene>
<proteinExistence type="predicted"/>